<feature type="domain" description="HPt" evidence="3">
    <location>
        <begin position="33"/>
        <end position="122"/>
    </location>
</feature>
<keyword evidence="5" id="KW-1185">Reference proteome</keyword>
<dbReference type="Pfam" id="PF01627">
    <property type="entry name" value="Hpt"/>
    <property type="match status" value="1"/>
</dbReference>
<gene>
    <name evidence="4" type="ORF">JJB09_12015</name>
</gene>
<sequence>MAALSIAFGAPDHYSGVKPSNHRPIDLVHLARQTSGDKELELEVLRMFARQARTCMNELAHAQQETVCQTAHKLKGAALAVGAFIVSDAAEQVEAHAQDAKCLASLGAAVVEVENFIQGLSR</sequence>
<dbReference type="Gene3D" id="1.20.120.160">
    <property type="entry name" value="HPT domain"/>
    <property type="match status" value="1"/>
</dbReference>
<comment type="caution">
    <text evidence="4">The sequence shown here is derived from an EMBL/GenBank/DDBJ whole genome shotgun (WGS) entry which is preliminary data.</text>
</comment>
<dbReference type="RefSeq" id="WP_201658076.1">
    <property type="nucleotide sequence ID" value="NZ_JAEQNC010000006.1"/>
</dbReference>
<dbReference type="InterPro" id="IPR036641">
    <property type="entry name" value="HPT_dom_sf"/>
</dbReference>
<organism evidence="4 5">
    <name type="scientific">Rhizobium setariae</name>
    <dbReference type="NCBI Taxonomy" id="2801340"/>
    <lineage>
        <taxon>Bacteria</taxon>
        <taxon>Pseudomonadati</taxon>
        <taxon>Pseudomonadota</taxon>
        <taxon>Alphaproteobacteria</taxon>
        <taxon>Hyphomicrobiales</taxon>
        <taxon>Rhizobiaceae</taxon>
        <taxon>Rhizobium/Agrobacterium group</taxon>
        <taxon>Rhizobium</taxon>
    </lineage>
</organism>
<dbReference type="GO" id="GO:0004672">
    <property type="term" value="F:protein kinase activity"/>
    <property type="evidence" value="ECO:0007669"/>
    <property type="project" value="UniProtKB-ARBA"/>
</dbReference>
<evidence type="ECO:0000259" key="3">
    <source>
        <dbReference type="PROSITE" id="PS50894"/>
    </source>
</evidence>
<evidence type="ECO:0000256" key="2">
    <source>
        <dbReference type="PROSITE-ProRule" id="PRU00110"/>
    </source>
</evidence>
<dbReference type="GO" id="GO:0000160">
    <property type="term" value="P:phosphorelay signal transduction system"/>
    <property type="evidence" value="ECO:0007669"/>
    <property type="project" value="UniProtKB-KW"/>
</dbReference>
<accession>A0A937CQA3</accession>
<evidence type="ECO:0000313" key="4">
    <source>
        <dbReference type="EMBL" id="MBL0372757.1"/>
    </source>
</evidence>
<proteinExistence type="predicted"/>
<evidence type="ECO:0000256" key="1">
    <source>
        <dbReference type="ARBA" id="ARBA00023012"/>
    </source>
</evidence>
<evidence type="ECO:0000313" key="5">
    <source>
        <dbReference type="Proteomes" id="UP000633219"/>
    </source>
</evidence>
<dbReference type="InterPro" id="IPR008207">
    <property type="entry name" value="Sig_transdc_His_kin_Hpt_dom"/>
</dbReference>
<dbReference type="PROSITE" id="PS50894">
    <property type="entry name" value="HPT"/>
    <property type="match status" value="1"/>
</dbReference>
<dbReference type="SUPFAM" id="SSF47226">
    <property type="entry name" value="Histidine-containing phosphotransfer domain, HPT domain"/>
    <property type="match status" value="1"/>
</dbReference>
<name>A0A937CQA3_9HYPH</name>
<keyword evidence="1" id="KW-0902">Two-component regulatory system</keyword>
<dbReference type="AlphaFoldDB" id="A0A937CQA3"/>
<feature type="modified residue" description="Phosphohistidine" evidence="2">
    <location>
        <position position="72"/>
    </location>
</feature>
<keyword evidence="2" id="KW-0597">Phosphoprotein</keyword>
<dbReference type="Proteomes" id="UP000633219">
    <property type="component" value="Unassembled WGS sequence"/>
</dbReference>
<dbReference type="EMBL" id="JAEQNC010000006">
    <property type="protein sequence ID" value="MBL0372757.1"/>
    <property type="molecule type" value="Genomic_DNA"/>
</dbReference>
<reference evidence="4" key="1">
    <citation type="submission" date="2021-01" db="EMBL/GenBank/DDBJ databases">
        <title>Rhizobium sp. strain KVB221 16S ribosomal RNA gene Genome sequencing and assembly.</title>
        <authorList>
            <person name="Kang M."/>
        </authorList>
    </citation>
    <scope>NUCLEOTIDE SEQUENCE</scope>
    <source>
        <strain evidence="4">KVB221</strain>
    </source>
</reference>
<protein>
    <submittedName>
        <fullName evidence="4">Hpt domain-containing protein</fullName>
    </submittedName>
</protein>